<evidence type="ECO:0000256" key="1">
    <source>
        <dbReference type="ARBA" id="ARBA00023002"/>
    </source>
</evidence>
<feature type="domain" description="FAD dependent oxidoreductase" evidence="3">
    <location>
        <begin position="14"/>
        <end position="370"/>
    </location>
</feature>
<dbReference type="InterPro" id="IPR036188">
    <property type="entry name" value="FAD/NAD-bd_sf"/>
</dbReference>
<evidence type="ECO:0000313" key="4">
    <source>
        <dbReference type="EMBL" id="GKY86356.1"/>
    </source>
</evidence>
<dbReference type="Proteomes" id="UP001144205">
    <property type="component" value="Unassembled WGS sequence"/>
</dbReference>
<proteinExistence type="predicted"/>
<sequence>MAQTDPTPNRNNYDVVIVGGAIMGSSVAWFLASNPDFQGRVLVVERDPGYGSCSTAHTNSCMRQQFSAPINVKISQFAADYVKRFREELGDERVPGIHTHFFGYMYLAGDDTFAGHLRRTVSMQAQSGAGTVLLTPDEIAARFPFYRLDDILLGAFGTRDEGYFDGGTMFDWWRRKARERGVEFTANEVVAVERQGDRVTAVQLASGERIACGWVVNAAGPRAARVAAMAGLALPVEPRKRYTWVFEAERPLGQDLPLTIDPGGVHVRSDGGYYMAGATPDHDPAVEPDDFAADHGLWESKVWPALANRIPAFEAIRVVNEWVGHYAYNTLDQNAVLGPDDRVGNFLYANGFSGHGLQQSPAVGRGIAEWIATGGWQTLDLSPLGIGRIRRGERLDEAAII</sequence>
<evidence type="ECO:0000256" key="2">
    <source>
        <dbReference type="SAM" id="Phobius"/>
    </source>
</evidence>
<dbReference type="EMBL" id="BROH01000001">
    <property type="protein sequence ID" value="GKY86356.1"/>
    <property type="molecule type" value="Genomic_DNA"/>
</dbReference>
<name>A0ABQ5LN31_9RHOB</name>
<accession>A0ABQ5LN31</accession>
<organism evidence="4 5">
    <name type="scientific">Sinisalibacter aestuarii</name>
    <dbReference type="NCBI Taxonomy" id="2949426"/>
    <lineage>
        <taxon>Bacteria</taxon>
        <taxon>Pseudomonadati</taxon>
        <taxon>Pseudomonadota</taxon>
        <taxon>Alphaproteobacteria</taxon>
        <taxon>Rhodobacterales</taxon>
        <taxon>Roseobacteraceae</taxon>
        <taxon>Sinisalibacter</taxon>
    </lineage>
</organism>
<gene>
    <name evidence="4" type="ORF">STA1M1_02250</name>
</gene>
<dbReference type="RefSeq" id="WP_281840318.1">
    <property type="nucleotide sequence ID" value="NZ_BROH01000001.1"/>
</dbReference>
<keyword evidence="5" id="KW-1185">Reference proteome</keyword>
<dbReference type="PANTHER" id="PTHR13847">
    <property type="entry name" value="SARCOSINE DEHYDROGENASE-RELATED"/>
    <property type="match status" value="1"/>
</dbReference>
<dbReference type="Gene3D" id="3.50.50.60">
    <property type="entry name" value="FAD/NAD(P)-binding domain"/>
    <property type="match status" value="1"/>
</dbReference>
<evidence type="ECO:0000259" key="3">
    <source>
        <dbReference type="Pfam" id="PF01266"/>
    </source>
</evidence>
<dbReference type="Gene3D" id="3.30.9.10">
    <property type="entry name" value="D-Amino Acid Oxidase, subunit A, domain 2"/>
    <property type="match status" value="1"/>
</dbReference>
<dbReference type="InterPro" id="IPR006076">
    <property type="entry name" value="FAD-dep_OxRdtase"/>
</dbReference>
<keyword evidence="1" id="KW-0560">Oxidoreductase</keyword>
<evidence type="ECO:0000313" key="5">
    <source>
        <dbReference type="Proteomes" id="UP001144205"/>
    </source>
</evidence>
<keyword evidence="2" id="KW-1133">Transmembrane helix</keyword>
<dbReference type="PANTHER" id="PTHR13847:SF287">
    <property type="entry name" value="FAD-DEPENDENT OXIDOREDUCTASE DOMAIN-CONTAINING PROTEIN 1"/>
    <property type="match status" value="1"/>
</dbReference>
<protein>
    <submittedName>
        <fullName evidence="4">Oxidoreductase</fullName>
    </submittedName>
</protein>
<comment type="caution">
    <text evidence="4">The sequence shown here is derived from an EMBL/GenBank/DDBJ whole genome shotgun (WGS) entry which is preliminary data.</text>
</comment>
<reference evidence="4" key="1">
    <citation type="journal article" date="2023" name="Int. J. Syst. Evol. Microbiol.">
        <title>Sinisalibacter aestuarii sp. nov., isolated from estuarine sediment of the Arakawa River.</title>
        <authorList>
            <person name="Arafat S.T."/>
            <person name="Hirano S."/>
            <person name="Sato A."/>
            <person name="Takeuchi K."/>
            <person name="Yasuda T."/>
            <person name="Terahara T."/>
            <person name="Hamada M."/>
            <person name="Kobayashi T."/>
        </authorList>
    </citation>
    <scope>NUCLEOTIDE SEQUENCE</scope>
    <source>
        <strain evidence="4">B-399</strain>
    </source>
</reference>
<keyword evidence="2" id="KW-0812">Transmembrane</keyword>
<dbReference type="SUPFAM" id="SSF51905">
    <property type="entry name" value="FAD/NAD(P)-binding domain"/>
    <property type="match status" value="1"/>
</dbReference>
<dbReference type="Pfam" id="PF01266">
    <property type="entry name" value="DAO"/>
    <property type="match status" value="1"/>
</dbReference>
<feature type="transmembrane region" description="Helical" evidence="2">
    <location>
        <begin position="12"/>
        <end position="32"/>
    </location>
</feature>
<keyword evidence="2" id="KW-0472">Membrane</keyword>